<dbReference type="InterPro" id="IPR050189">
    <property type="entry name" value="MFS_Efflux_Transporters"/>
</dbReference>
<keyword evidence="5 7" id="KW-0472">Membrane</keyword>
<dbReference type="SUPFAM" id="SSF103473">
    <property type="entry name" value="MFS general substrate transporter"/>
    <property type="match status" value="1"/>
</dbReference>
<feature type="region of interest" description="Disordered" evidence="6">
    <location>
        <begin position="488"/>
        <end position="509"/>
    </location>
</feature>
<feature type="transmembrane region" description="Helical" evidence="7">
    <location>
        <begin position="235"/>
        <end position="256"/>
    </location>
</feature>
<proteinExistence type="predicted"/>
<feature type="transmembrane region" description="Helical" evidence="7">
    <location>
        <begin position="340"/>
        <end position="361"/>
    </location>
</feature>
<dbReference type="Gene3D" id="1.20.1250.20">
    <property type="entry name" value="MFS general substrate transporter like domains"/>
    <property type="match status" value="1"/>
</dbReference>
<reference evidence="9 10" key="1">
    <citation type="journal article" date="2019" name="Int. J. Syst. Evol. Microbiol.">
        <title>The Global Catalogue of Microorganisms (GCM) 10K type strain sequencing project: providing services to taxonomists for standard genome sequencing and annotation.</title>
        <authorList>
            <consortium name="The Broad Institute Genomics Platform"/>
            <consortium name="The Broad Institute Genome Sequencing Center for Infectious Disease"/>
            <person name="Wu L."/>
            <person name="Ma J."/>
        </authorList>
    </citation>
    <scope>NUCLEOTIDE SEQUENCE [LARGE SCALE GENOMIC DNA]</scope>
    <source>
        <strain evidence="9 10">JCM 5052</strain>
    </source>
</reference>
<keyword evidence="10" id="KW-1185">Reference proteome</keyword>
<feature type="transmembrane region" description="Helical" evidence="7">
    <location>
        <begin position="107"/>
        <end position="127"/>
    </location>
</feature>
<dbReference type="PANTHER" id="PTHR43124:SF3">
    <property type="entry name" value="CHLORAMPHENICOL EFFLUX PUMP RV0191"/>
    <property type="match status" value="1"/>
</dbReference>
<feature type="transmembrane region" description="Helical" evidence="7">
    <location>
        <begin position="201"/>
        <end position="223"/>
    </location>
</feature>
<feature type="transmembrane region" description="Helical" evidence="7">
    <location>
        <begin position="461"/>
        <end position="480"/>
    </location>
</feature>
<evidence type="ECO:0000256" key="6">
    <source>
        <dbReference type="SAM" id="MobiDB-lite"/>
    </source>
</evidence>
<comment type="caution">
    <text evidence="9">The sequence shown here is derived from an EMBL/GenBank/DDBJ whole genome shotgun (WGS) entry which is preliminary data.</text>
</comment>
<dbReference type="CDD" id="cd17324">
    <property type="entry name" value="MFS_NepI_like"/>
    <property type="match status" value="1"/>
</dbReference>
<accession>A0ABN1DD43</accession>
<feature type="transmembrane region" description="Helical" evidence="7">
    <location>
        <begin position="432"/>
        <end position="449"/>
    </location>
</feature>
<evidence type="ECO:0000256" key="7">
    <source>
        <dbReference type="SAM" id="Phobius"/>
    </source>
</evidence>
<evidence type="ECO:0000256" key="3">
    <source>
        <dbReference type="ARBA" id="ARBA00022692"/>
    </source>
</evidence>
<evidence type="ECO:0000313" key="10">
    <source>
        <dbReference type="Proteomes" id="UP001501576"/>
    </source>
</evidence>
<dbReference type="Proteomes" id="UP001501576">
    <property type="component" value="Unassembled WGS sequence"/>
</dbReference>
<organism evidence="9 10">
    <name type="scientific">Streptomyces mordarskii</name>
    <dbReference type="NCBI Taxonomy" id="1226758"/>
    <lineage>
        <taxon>Bacteria</taxon>
        <taxon>Bacillati</taxon>
        <taxon>Actinomycetota</taxon>
        <taxon>Actinomycetes</taxon>
        <taxon>Kitasatosporales</taxon>
        <taxon>Streptomycetaceae</taxon>
        <taxon>Streptomyces</taxon>
    </lineage>
</organism>
<keyword evidence="3 7" id="KW-0812">Transmembrane</keyword>
<sequence length="509" mass="51237">MRPEGARGCVDVRLRRAGATGHDAAADERPHLAALPAERSADQRTRAVPGPGTGRTPEDHGARGAENFGVVPAGARLFAKDMSTSTELTAPAGTSGSPPVVRSPLRAWAAVVAVAVGTFSVVTTEMLPVGLLTSIGSALGVSDGTAGLAMTVPGLVAAFAAPLLTVTVGRFDRRLVLCGLMGLLAVANLLSALAPGFAVLLFARVLVGVSIGGVWSIAGGLAVRLVPERSVGHATTLIFSGIAVASVLGVPIGTLIGDLVHWRIAFAAIAALSLAVAAAMAVTLPPLPTAGTIRLREVPGLFRNVRLRTGLITTSLLVTGHFGAYTYLRPVLEDVAGVGTGLISTLLLAYGVAGIAGNFLCGTTAHRDPRRTLMVIFTLLAAAELLIPVAGATTAGAAALLLVWGLAYGGVSVTCQTWVLHAAPDAREAASALFVGVFNVAIALGALLGGRAADGIAVPSVMWFGGALVVLALATMALFGSRGTVAASSRTGASSGHGATSSHVDQALR</sequence>
<evidence type="ECO:0000256" key="5">
    <source>
        <dbReference type="ARBA" id="ARBA00023136"/>
    </source>
</evidence>
<evidence type="ECO:0000313" key="9">
    <source>
        <dbReference type="EMBL" id="GAA0540080.1"/>
    </source>
</evidence>
<feature type="transmembrane region" description="Helical" evidence="7">
    <location>
        <begin position="305"/>
        <end position="328"/>
    </location>
</feature>
<feature type="transmembrane region" description="Helical" evidence="7">
    <location>
        <begin position="397"/>
        <end position="420"/>
    </location>
</feature>
<dbReference type="PANTHER" id="PTHR43124">
    <property type="entry name" value="PURINE EFFLUX PUMP PBUE"/>
    <property type="match status" value="1"/>
</dbReference>
<feature type="transmembrane region" description="Helical" evidence="7">
    <location>
        <begin position="262"/>
        <end position="284"/>
    </location>
</feature>
<dbReference type="InterPro" id="IPR036259">
    <property type="entry name" value="MFS_trans_sf"/>
</dbReference>
<evidence type="ECO:0000256" key="4">
    <source>
        <dbReference type="ARBA" id="ARBA00022989"/>
    </source>
</evidence>
<feature type="transmembrane region" description="Helical" evidence="7">
    <location>
        <begin position="175"/>
        <end position="195"/>
    </location>
</feature>
<evidence type="ECO:0000259" key="8">
    <source>
        <dbReference type="PROSITE" id="PS50850"/>
    </source>
</evidence>
<feature type="transmembrane region" description="Helical" evidence="7">
    <location>
        <begin position="147"/>
        <end position="168"/>
    </location>
</feature>
<protein>
    <submittedName>
        <fullName evidence="9">MFS transporter</fullName>
    </submittedName>
</protein>
<dbReference type="PROSITE" id="PS50850">
    <property type="entry name" value="MFS"/>
    <property type="match status" value="1"/>
</dbReference>
<feature type="transmembrane region" description="Helical" evidence="7">
    <location>
        <begin position="373"/>
        <end position="391"/>
    </location>
</feature>
<gene>
    <name evidence="9" type="ORF">GCM10010390_47600</name>
</gene>
<evidence type="ECO:0000256" key="2">
    <source>
        <dbReference type="ARBA" id="ARBA00022475"/>
    </source>
</evidence>
<comment type="subcellular location">
    <subcellularLocation>
        <location evidence="1">Cell membrane</location>
        <topology evidence="1">Multi-pass membrane protein</topology>
    </subcellularLocation>
</comment>
<dbReference type="EMBL" id="BAAABZ010000045">
    <property type="protein sequence ID" value="GAA0540080.1"/>
    <property type="molecule type" value="Genomic_DNA"/>
</dbReference>
<feature type="domain" description="Major facilitator superfamily (MFS) profile" evidence="8">
    <location>
        <begin position="110"/>
        <end position="484"/>
    </location>
</feature>
<keyword evidence="2" id="KW-1003">Cell membrane</keyword>
<dbReference type="Pfam" id="PF07690">
    <property type="entry name" value="MFS_1"/>
    <property type="match status" value="1"/>
</dbReference>
<name>A0ABN1DD43_9ACTN</name>
<dbReference type="InterPro" id="IPR011701">
    <property type="entry name" value="MFS"/>
</dbReference>
<keyword evidence="4 7" id="KW-1133">Transmembrane helix</keyword>
<evidence type="ECO:0000256" key="1">
    <source>
        <dbReference type="ARBA" id="ARBA00004651"/>
    </source>
</evidence>
<feature type="region of interest" description="Disordered" evidence="6">
    <location>
        <begin position="19"/>
        <end position="65"/>
    </location>
</feature>
<dbReference type="InterPro" id="IPR020846">
    <property type="entry name" value="MFS_dom"/>
</dbReference>